<protein>
    <recommendedName>
        <fullName evidence="4">DUF2568 domain-containing protein</fullName>
    </recommendedName>
</protein>
<sequence>MSGTRTPGPAPAGGGGALPPGVRGPLSVVAFGCEVGLLVLAGVTGWRLGMLADVPGRRALAAVVAVLVVSAVVIVWARWNAPRSPSRLRWPLRYLTQLAPFVAVALLAALVGLGWWGAILAFVAAVAFGLSRGNAPTPPPDSRPA</sequence>
<evidence type="ECO:0000256" key="1">
    <source>
        <dbReference type="SAM" id="Phobius"/>
    </source>
</evidence>
<gene>
    <name evidence="2" type="ORF">CGE01nite_06570</name>
</gene>
<keyword evidence="1" id="KW-0472">Membrane</keyword>
<dbReference type="Pfam" id="PF10823">
    <property type="entry name" value="DUF2568"/>
    <property type="match status" value="1"/>
</dbReference>
<organism evidence="2 3">
    <name type="scientific">Cellulomonas gelida</name>
    <dbReference type="NCBI Taxonomy" id="1712"/>
    <lineage>
        <taxon>Bacteria</taxon>
        <taxon>Bacillati</taxon>
        <taxon>Actinomycetota</taxon>
        <taxon>Actinomycetes</taxon>
        <taxon>Micrococcales</taxon>
        <taxon>Cellulomonadaceae</taxon>
        <taxon>Cellulomonas</taxon>
    </lineage>
</organism>
<name>A0A4Y3KIE0_9CELL</name>
<dbReference type="EMBL" id="BJLQ01000004">
    <property type="protein sequence ID" value="GEA83406.1"/>
    <property type="molecule type" value="Genomic_DNA"/>
</dbReference>
<feature type="transmembrane region" description="Helical" evidence="1">
    <location>
        <begin position="60"/>
        <end position="79"/>
    </location>
</feature>
<evidence type="ECO:0008006" key="4">
    <source>
        <dbReference type="Google" id="ProtNLM"/>
    </source>
</evidence>
<dbReference type="InterPro" id="IPR021214">
    <property type="entry name" value="DUF2568"/>
</dbReference>
<comment type="caution">
    <text evidence="2">The sequence shown here is derived from an EMBL/GenBank/DDBJ whole genome shotgun (WGS) entry which is preliminary data.</text>
</comment>
<dbReference type="RefSeq" id="WP_053071794.1">
    <property type="nucleotide sequence ID" value="NZ_BJLQ01000004.1"/>
</dbReference>
<evidence type="ECO:0000313" key="3">
    <source>
        <dbReference type="Proteomes" id="UP000320461"/>
    </source>
</evidence>
<feature type="transmembrane region" description="Helical" evidence="1">
    <location>
        <begin position="99"/>
        <end position="130"/>
    </location>
</feature>
<reference evidence="2 3" key="1">
    <citation type="submission" date="2019-06" db="EMBL/GenBank/DDBJ databases">
        <title>Whole genome shotgun sequence of Cellulomonas gelida NBRC 3748.</title>
        <authorList>
            <person name="Hosoyama A."/>
            <person name="Uohara A."/>
            <person name="Ohji S."/>
            <person name="Ichikawa N."/>
        </authorList>
    </citation>
    <scope>NUCLEOTIDE SEQUENCE [LARGE SCALE GENOMIC DNA]</scope>
    <source>
        <strain evidence="2 3">NBRC 3748</strain>
    </source>
</reference>
<evidence type="ECO:0000313" key="2">
    <source>
        <dbReference type="EMBL" id="GEA83406.1"/>
    </source>
</evidence>
<keyword evidence="1" id="KW-1133">Transmembrane helix</keyword>
<dbReference type="AlphaFoldDB" id="A0A4Y3KIE0"/>
<accession>A0A4Y3KIE0</accession>
<keyword evidence="1" id="KW-0812">Transmembrane</keyword>
<dbReference type="Proteomes" id="UP000320461">
    <property type="component" value="Unassembled WGS sequence"/>
</dbReference>
<proteinExistence type="predicted"/>
<feature type="transmembrane region" description="Helical" evidence="1">
    <location>
        <begin position="28"/>
        <end position="48"/>
    </location>
</feature>
<keyword evidence="3" id="KW-1185">Reference proteome</keyword>